<organism evidence="2 3">
    <name type="scientific">Amphritea atlantica</name>
    <dbReference type="NCBI Taxonomy" id="355243"/>
    <lineage>
        <taxon>Bacteria</taxon>
        <taxon>Pseudomonadati</taxon>
        <taxon>Pseudomonadota</taxon>
        <taxon>Gammaproteobacteria</taxon>
        <taxon>Oceanospirillales</taxon>
        <taxon>Oceanospirillaceae</taxon>
        <taxon>Amphritea</taxon>
    </lineage>
</organism>
<keyword evidence="1" id="KW-1133">Transmembrane helix</keyword>
<evidence type="ECO:0000313" key="2">
    <source>
        <dbReference type="EMBL" id="SEQ20670.1"/>
    </source>
</evidence>
<dbReference type="STRING" id="355243.SAMN03080615_00688"/>
<evidence type="ECO:0000313" key="3">
    <source>
        <dbReference type="Proteomes" id="UP000198749"/>
    </source>
</evidence>
<gene>
    <name evidence="2" type="ORF">SAMN03080615_00688</name>
</gene>
<dbReference type="AlphaFoldDB" id="A0A1H9E4K4"/>
<name>A0A1H9E4K4_9GAMM</name>
<protein>
    <submittedName>
        <fullName evidence="2">Uncharacterized protein</fullName>
    </submittedName>
</protein>
<keyword evidence="1" id="KW-0812">Transmembrane</keyword>
<evidence type="ECO:0000256" key="1">
    <source>
        <dbReference type="SAM" id="Phobius"/>
    </source>
</evidence>
<dbReference type="EMBL" id="FOGB01000002">
    <property type="protein sequence ID" value="SEQ20670.1"/>
    <property type="molecule type" value="Genomic_DNA"/>
</dbReference>
<proteinExistence type="predicted"/>
<dbReference type="RefSeq" id="WP_091354087.1">
    <property type="nucleotide sequence ID" value="NZ_AP025284.1"/>
</dbReference>
<dbReference type="Proteomes" id="UP000198749">
    <property type="component" value="Unassembled WGS sequence"/>
</dbReference>
<dbReference type="OrthoDB" id="6120615at2"/>
<sequence length="86" mass="9432">MLRLGLILLILPGVVLMGVFWSELSSVNECLSAGGSFDYMAEVCDMQASHPFIPFAVRNPQFVNLTMLASAAGFCCCLLGLYVRRR</sequence>
<keyword evidence="1" id="KW-0472">Membrane</keyword>
<reference evidence="3" key="1">
    <citation type="submission" date="2016-10" db="EMBL/GenBank/DDBJ databases">
        <authorList>
            <person name="Varghese N."/>
            <person name="Submissions S."/>
        </authorList>
    </citation>
    <scope>NUCLEOTIDE SEQUENCE [LARGE SCALE GENOMIC DNA]</scope>
    <source>
        <strain evidence="3">DSM 18887</strain>
    </source>
</reference>
<keyword evidence="3" id="KW-1185">Reference proteome</keyword>
<accession>A0A1H9E4K4</accession>
<feature type="transmembrane region" description="Helical" evidence="1">
    <location>
        <begin position="62"/>
        <end position="83"/>
    </location>
</feature>